<dbReference type="InterPro" id="IPR014001">
    <property type="entry name" value="Helicase_ATP-bd"/>
</dbReference>
<dbReference type="GO" id="GO:0003724">
    <property type="term" value="F:RNA helicase activity"/>
    <property type="evidence" value="ECO:0007669"/>
    <property type="project" value="TreeGrafter"/>
</dbReference>
<accession>A0A369B9B7</accession>
<dbReference type="PANTHER" id="PTHR47963:SF9">
    <property type="entry name" value="CRISPR-ASSOCIATED ENDONUCLEASE_HELICASE CAS3"/>
    <property type="match status" value="1"/>
</dbReference>
<keyword evidence="13" id="KW-1185">Reference proteome</keyword>
<proteinExistence type="inferred from homology"/>
<dbReference type="InterPro" id="IPR006474">
    <property type="entry name" value="Helicase_Cas3_CRISPR-ass_core"/>
</dbReference>
<comment type="similarity">
    <text evidence="1">In the N-terminal section; belongs to the CRISPR-associated nuclease Cas3-HD family.</text>
</comment>
<evidence type="ECO:0000259" key="10">
    <source>
        <dbReference type="PROSITE" id="PS51192"/>
    </source>
</evidence>
<dbReference type="CDD" id="cd17930">
    <property type="entry name" value="DEXHc_cas3"/>
    <property type="match status" value="1"/>
</dbReference>
<keyword evidence="8" id="KW-0067">ATP-binding</keyword>
<dbReference type="AlphaFoldDB" id="A0A369B9B7"/>
<keyword evidence="3" id="KW-0540">Nuclease</keyword>
<dbReference type="PROSITE" id="PS51643">
    <property type="entry name" value="HD_CAS3"/>
    <property type="match status" value="1"/>
</dbReference>
<dbReference type="InterPro" id="IPR050547">
    <property type="entry name" value="DEAD_box_RNA_helicases"/>
</dbReference>
<dbReference type="Pfam" id="PF00270">
    <property type="entry name" value="DEAD"/>
    <property type="match status" value="1"/>
</dbReference>
<comment type="caution">
    <text evidence="12">The sequence shown here is derived from an EMBL/GenBank/DDBJ whole genome shotgun (WGS) entry which is preliminary data.</text>
</comment>
<dbReference type="Gene3D" id="3.40.50.300">
    <property type="entry name" value="P-loop containing nucleotide triphosphate hydrolases"/>
    <property type="match status" value="2"/>
</dbReference>
<comment type="similarity">
    <text evidence="2">In the central section; belongs to the CRISPR-associated helicase Cas3 family.</text>
</comment>
<evidence type="ECO:0000256" key="7">
    <source>
        <dbReference type="ARBA" id="ARBA00022806"/>
    </source>
</evidence>
<evidence type="ECO:0000256" key="5">
    <source>
        <dbReference type="ARBA" id="ARBA00022741"/>
    </source>
</evidence>
<dbReference type="PANTHER" id="PTHR47963">
    <property type="entry name" value="DEAD-BOX ATP-DEPENDENT RNA HELICASE 47, MITOCHONDRIAL"/>
    <property type="match status" value="1"/>
</dbReference>
<keyword evidence="7" id="KW-0347">Helicase</keyword>
<evidence type="ECO:0000256" key="9">
    <source>
        <dbReference type="ARBA" id="ARBA00023118"/>
    </source>
</evidence>
<evidence type="ECO:0000256" key="6">
    <source>
        <dbReference type="ARBA" id="ARBA00022801"/>
    </source>
</evidence>
<keyword evidence="4" id="KW-0479">Metal-binding</keyword>
<dbReference type="GO" id="GO:0051607">
    <property type="term" value="P:defense response to virus"/>
    <property type="evidence" value="ECO:0007669"/>
    <property type="project" value="UniProtKB-KW"/>
</dbReference>
<dbReference type="SUPFAM" id="SSF52540">
    <property type="entry name" value="P-loop containing nucleoside triphosphate hydrolases"/>
    <property type="match status" value="1"/>
</dbReference>
<dbReference type="SMART" id="SM00487">
    <property type="entry name" value="DEXDc"/>
    <property type="match status" value="1"/>
</dbReference>
<organism evidence="12 13">
    <name type="scientific">Anaerobacterium chartisolvens</name>
    <dbReference type="NCBI Taxonomy" id="1297424"/>
    <lineage>
        <taxon>Bacteria</taxon>
        <taxon>Bacillati</taxon>
        <taxon>Bacillota</taxon>
        <taxon>Clostridia</taxon>
        <taxon>Eubacteriales</taxon>
        <taxon>Oscillospiraceae</taxon>
        <taxon>Anaerobacterium</taxon>
    </lineage>
</organism>
<dbReference type="GO" id="GO:0005524">
    <property type="term" value="F:ATP binding"/>
    <property type="evidence" value="ECO:0007669"/>
    <property type="project" value="UniProtKB-KW"/>
</dbReference>
<evidence type="ECO:0000256" key="8">
    <source>
        <dbReference type="ARBA" id="ARBA00022840"/>
    </source>
</evidence>
<dbReference type="InterPro" id="IPR006483">
    <property type="entry name" value="CRISPR-assoc_Cas3_HD"/>
</dbReference>
<evidence type="ECO:0000313" key="12">
    <source>
        <dbReference type="EMBL" id="RCX16264.1"/>
    </source>
</evidence>
<evidence type="ECO:0000256" key="2">
    <source>
        <dbReference type="ARBA" id="ARBA00009046"/>
    </source>
</evidence>
<evidence type="ECO:0000313" key="13">
    <source>
        <dbReference type="Proteomes" id="UP000253034"/>
    </source>
</evidence>
<dbReference type="GO" id="GO:0004518">
    <property type="term" value="F:nuclease activity"/>
    <property type="evidence" value="ECO:0007669"/>
    <property type="project" value="UniProtKB-KW"/>
</dbReference>
<dbReference type="RefSeq" id="WP_242987552.1">
    <property type="nucleotide sequence ID" value="NZ_QPJT01000011.1"/>
</dbReference>
<dbReference type="CDD" id="cd09641">
    <property type="entry name" value="Cas3''_I"/>
    <property type="match status" value="1"/>
</dbReference>
<dbReference type="PROSITE" id="PS51192">
    <property type="entry name" value="HELICASE_ATP_BIND_1"/>
    <property type="match status" value="1"/>
</dbReference>
<dbReference type="InterPro" id="IPR027417">
    <property type="entry name" value="P-loop_NTPase"/>
</dbReference>
<dbReference type="GO" id="GO:0046872">
    <property type="term" value="F:metal ion binding"/>
    <property type="evidence" value="ECO:0007669"/>
    <property type="project" value="UniProtKB-KW"/>
</dbReference>
<keyword evidence="5" id="KW-0547">Nucleotide-binding</keyword>
<keyword evidence="9" id="KW-0051">Antiviral defense</keyword>
<dbReference type="InterPro" id="IPR054712">
    <property type="entry name" value="Cas3-like_dom"/>
</dbReference>
<evidence type="ECO:0000256" key="4">
    <source>
        <dbReference type="ARBA" id="ARBA00022723"/>
    </source>
</evidence>
<evidence type="ECO:0000256" key="1">
    <source>
        <dbReference type="ARBA" id="ARBA00006847"/>
    </source>
</evidence>
<feature type="domain" description="Helicase ATP-binding" evidence="10">
    <location>
        <begin position="273"/>
        <end position="451"/>
    </location>
</feature>
<reference evidence="12 13" key="1">
    <citation type="submission" date="2018-07" db="EMBL/GenBank/DDBJ databases">
        <title>Genomic Encyclopedia of Type Strains, Phase IV (KMG-IV): sequencing the most valuable type-strain genomes for metagenomic binning, comparative biology and taxonomic classification.</title>
        <authorList>
            <person name="Goeker M."/>
        </authorList>
    </citation>
    <scope>NUCLEOTIDE SEQUENCE [LARGE SCALE GENOMIC DNA]</scope>
    <source>
        <strain evidence="12 13">DSM 27016</strain>
    </source>
</reference>
<dbReference type="NCBIfam" id="TIGR01596">
    <property type="entry name" value="cas3_HD"/>
    <property type="match status" value="1"/>
</dbReference>
<dbReference type="NCBIfam" id="TIGR01587">
    <property type="entry name" value="cas3_core"/>
    <property type="match status" value="1"/>
</dbReference>
<dbReference type="InterPro" id="IPR038257">
    <property type="entry name" value="CRISPR-assoc_Cas3_HD_sf"/>
</dbReference>
<gene>
    <name evidence="12" type="ORF">DFR58_1117</name>
</gene>
<evidence type="ECO:0000256" key="3">
    <source>
        <dbReference type="ARBA" id="ARBA00022722"/>
    </source>
</evidence>
<dbReference type="EMBL" id="QPJT01000011">
    <property type="protein sequence ID" value="RCX16264.1"/>
    <property type="molecule type" value="Genomic_DNA"/>
</dbReference>
<feature type="domain" description="HD Cas3-type" evidence="11">
    <location>
        <begin position="2"/>
        <end position="213"/>
    </location>
</feature>
<dbReference type="InterPro" id="IPR011545">
    <property type="entry name" value="DEAD/DEAH_box_helicase_dom"/>
</dbReference>
<name>A0A369B9B7_9FIRM</name>
<keyword evidence="6" id="KW-0378">Hydrolase</keyword>
<dbReference type="GO" id="GO:0016787">
    <property type="term" value="F:hydrolase activity"/>
    <property type="evidence" value="ECO:0007669"/>
    <property type="project" value="UniProtKB-KW"/>
</dbReference>
<protein>
    <submittedName>
        <fullName evidence="12">CRISPR-associated Cas3 family helicase</fullName>
    </submittedName>
</protein>
<dbReference type="Pfam" id="PF22590">
    <property type="entry name" value="Cas3-like_C_2"/>
    <property type="match status" value="1"/>
</dbReference>
<sequence>MLSHPKKRLCSHLKDSMLIGINVLKQMKLDFELCSKAEIERICGLSLLTHDIGKGTLFFQEYIKDIEAGIEPPRHKGKEEKEHGLLSGVLSFAICRRITGSDTMAFFAYMTVSRHHGALINYSDYFKKLKPTASRELLLRQFESIDRASLQQELDMAGIEFDIKGYDASAFRQELDFMSSRAFNSKVRGIIRNKETFILINLLFSILIFSDKMEAISHNAHYDLKEYIEGIVQWRELPASLVDEYIRGLDIKNADMAGWRNRICDDATESVSGIDLKKHKILSLNVPTGAGKTLTALKAALKIRERLNNEESIKARIVYILPYTSIIEQNYEVLQKVLGAHDSRVLLKHHHLAEKCYNVGSTESYEGELGEHLVEAWDSQVVVSTFVQLLHSIFTNRNRQLIKFHSLSNSIIILDEVQSIPFKYWRLIKEIFSDMAKTLNCFFLLMTATMPLIFSEKNGEIYELASGKEIYFNAFNRIDIDVRLLDRLMSLPEFKCRLCMDINKYTKDSFLIVMNTIKSSIKVFRFLKEKFGQEAEVCYLSTNIIPKHRIERINEIKSSSGRKIIVSTQLIEAGVDIDVERVYRDFAPMDCITQTAGRCNREWGGSRGIVTVVRLAEEDTTCSKEYCAYIYDEVLREATHKALGGKDIIEERDISQLSQLYFRQLKDTGSDDASTFLIEKISGLDYDEAFELKGRKESGYEKDAFQLIENEFKTIDMFIETDQRAKELWREYQKIRHSSCDGLQRKREFNKIKKDFYSYVVSIPEKAVKLHYRGVTEMDMLLRVSFEELRNTYDMDTGFLRDGITDYFM</sequence>
<evidence type="ECO:0000259" key="11">
    <source>
        <dbReference type="PROSITE" id="PS51643"/>
    </source>
</evidence>
<dbReference type="GO" id="GO:0003723">
    <property type="term" value="F:RNA binding"/>
    <property type="evidence" value="ECO:0007669"/>
    <property type="project" value="TreeGrafter"/>
</dbReference>
<dbReference type="Proteomes" id="UP000253034">
    <property type="component" value="Unassembled WGS sequence"/>
</dbReference>
<dbReference type="Gene3D" id="1.10.3210.30">
    <property type="match status" value="1"/>
</dbReference>